<reference evidence="2" key="1">
    <citation type="journal article" date="2015" name="PLoS Genet.">
        <title>The dynamic genome and transcriptome of the human fungal pathogen Blastomyces and close relative Emmonsia.</title>
        <authorList>
            <person name="Munoz J.F."/>
            <person name="Gauthier G.M."/>
            <person name="Desjardins C.A."/>
            <person name="Gallo J.E."/>
            <person name="Holder J."/>
            <person name="Sullivan T.D."/>
            <person name="Marty A.J."/>
            <person name="Carmen J.C."/>
            <person name="Chen Z."/>
            <person name="Ding L."/>
            <person name="Gujja S."/>
            <person name="Magrini V."/>
            <person name="Misas E."/>
            <person name="Mitreva M."/>
            <person name="Priest M."/>
            <person name="Saif S."/>
            <person name="Whiston E.A."/>
            <person name="Young S."/>
            <person name="Zeng Q."/>
            <person name="Goldman W.E."/>
            <person name="Mardis E.R."/>
            <person name="Taylor J.W."/>
            <person name="McEwen J.G."/>
            <person name="Clay O.K."/>
            <person name="Klein B.S."/>
            <person name="Cuomo C.A."/>
        </authorList>
    </citation>
    <scope>NUCLEOTIDE SEQUENCE [LARGE SCALE GENOMIC DNA]</scope>
    <source>
        <strain evidence="2">ER-3 / ATCC MYA-2586</strain>
    </source>
</reference>
<keyword evidence="2" id="KW-1185">Reference proteome</keyword>
<proteinExistence type="predicted"/>
<dbReference type="Proteomes" id="UP000002039">
    <property type="component" value="Unassembled WGS sequence"/>
</dbReference>
<evidence type="ECO:0000313" key="2">
    <source>
        <dbReference type="Proteomes" id="UP000002039"/>
    </source>
</evidence>
<accession>A0ABX2VZJ5</accession>
<evidence type="ECO:0000313" key="1">
    <source>
        <dbReference type="EMBL" id="OAT02558.1"/>
    </source>
</evidence>
<dbReference type="EMBL" id="EQ999981">
    <property type="protein sequence ID" value="OAT02558.1"/>
    <property type="molecule type" value="Genomic_DNA"/>
</dbReference>
<organism evidence="1 2">
    <name type="scientific">Ajellomyces dermatitidis (strain ER-3 / ATCC MYA-2586)</name>
    <name type="common">Blastomyces dermatitidis</name>
    <dbReference type="NCBI Taxonomy" id="559297"/>
    <lineage>
        <taxon>Eukaryota</taxon>
        <taxon>Fungi</taxon>
        <taxon>Dikarya</taxon>
        <taxon>Ascomycota</taxon>
        <taxon>Pezizomycotina</taxon>
        <taxon>Eurotiomycetes</taxon>
        <taxon>Eurotiomycetidae</taxon>
        <taxon>Onygenales</taxon>
        <taxon>Ajellomycetaceae</taxon>
        <taxon>Blastomyces</taxon>
    </lineage>
</organism>
<protein>
    <submittedName>
        <fullName evidence="1">Uncharacterized protein</fullName>
    </submittedName>
</protein>
<dbReference type="GeneID" id="69032524"/>
<gene>
    <name evidence="1" type="ORF">BDCG_17632</name>
</gene>
<sequence>VLRIFPSIPPSPLPLEATTCGQSSHTIGTRAGFRPSKLDRPLRGSLDSNFNFTNGTSYHDLCSNQNESHSRLTARLIPLQNSKKSPRYLGRKQGPIMNGILLLLFILNLTNISNK</sequence>
<dbReference type="RefSeq" id="XP_045282285.1">
    <property type="nucleotide sequence ID" value="XM_045426725.1"/>
</dbReference>
<feature type="non-terminal residue" evidence="1">
    <location>
        <position position="1"/>
    </location>
</feature>
<name>A0ABX2VZJ5_AJEDR</name>